<keyword evidence="1" id="KW-0547">Nucleotide-binding</keyword>
<evidence type="ECO:0000313" key="5">
    <source>
        <dbReference type="EMBL" id="PMR67703.1"/>
    </source>
</evidence>
<accession>A0A2N7THQ1</accession>
<dbReference type="PANTHER" id="PTHR43119:SF1">
    <property type="entry name" value="ABC TRANSPORTER DOMAIN-CONTAINING PROTEIN"/>
    <property type="match status" value="1"/>
</dbReference>
<evidence type="ECO:0000256" key="1">
    <source>
        <dbReference type="ARBA" id="ARBA00022741"/>
    </source>
</evidence>
<dbReference type="InterPro" id="IPR017871">
    <property type="entry name" value="ABC_transporter-like_CS"/>
</dbReference>
<dbReference type="PANTHER" id="PTHR43119">
    <property type="entry name" value="ABC TRANSPORT PROTEIN ATP-BINDING COMPONENT-RELATED"/>
    <property type="match status" value="1"/>
</dbReference>
<feature type="domain" description="ABC transporter" evidence="4">
    <location>
        <begin position="21"/>
        <end position="225"/>
    </location>
</feature>
<keyword evidence="2" id="KW-0067">ATP-binding</keyword>
<dbReference type="InterPro" id="IPR003439">
    <property type="entry name" value="ABC_transporter-like_ATP-bd"/>
</dbReference>
<evidence type="ECO:0000259" key="4">
    <source>
        <dbReference type="PROSITE" id="PS50893"/>
    </source>
</evidence>
<organism evidence="5 6">
    <name type="scientific">Halomonas heilongjiangensis</name>
    <dbReference type="NCBI Taxonomy" id="1387883"/>
    <lineage>
        <taxon>Bacteria</taxon>
        <taxon>Pseudomonadati</taxon>
        <taxon>Pseudomonadota</taxon>
        <taxon>Gammaproteobacteria</taxon>
        <taxon>Oceanospirillales</taxon>
        <taxon>Halomonadaceae</taxon>
        <taxon>Halomonas</taxon>
    </lineage>
</organism>
<dbReference type="Gene3D" id="3.40.50.300">
    <property type="entry name" value="P-loop containing nucleotide triphosphate hydrolases"/>
    <property type="match status" value="1"/>
</dbReference>
<reference evidence="5 6" key="1">
    <citation type="submission" date="2018-01" db="EMBL/GenBank/DDBJ databases">
        <title>Halomonas endophytica sp. nov., isolated from storage liquid in the stems of Populus euphratica.</title>
        <authorList>
            <person name="Chen C."/>
        </authorList>
    </citation>
    <scope>NUCLEOTIDE SEQUENCE [LARGE SCALE GENOMIC DNA]</scope>
    <source>
        <strain evidence="5 6">DSM 26881</strain>
    </source>
</reference>
<evidence type="ECO:0000256" key="2">
    <source>
        <dbReference type="ARBA" id="ARBA00022840"/>
    </source>
</evidence>
<dbReference type="SMART" id="SM00382">
    <property type="entry name" value="AAA"/>
    <property type="match status" value="1"/>
</dbReference>
<dbReference type="GO" id="GO:0005524">
    <property type="term" value="F:ATP binding"/>
    <property type="evidence" value="ECO:0007669"/>
    <property type="project" value="UniProtKB-KW"/>
</dbReference>
<evidence type="ECO:0000256" key="3">
    <source>
        <dbReference type="SAM" id="MobiDB-lite"/>
    </source>
</evidence>
<dbReference type="Pfam" id="PF00005">
    <property type="entry name" value="ABC_tran"/>
    <property type="match status" value="1"/>
</dbReference>
<dbReference type="GO" id="GO:0016887">
    <property type="term" value="F:ATP hydrolysis activity"/>
    <property type="evidence" value="ECO:0007669"/>
    <property type="project" value="InterPro"/>
</dbReference>
<dbReference type="EMBL" id="PNRE01000085">
    <property type="protein sequence ID" value="PMR67703.1"/>
    <property type="molecule type" value="Genomic_DNA"/>
</dbReference>
<keyword evidence="6" id="KW-1185">Reference proteome</keyword>
<proteinExistence type="predicted"/>
<dbReference type="InterPro" id="IPR027417">
    <property type="entry name" value="P-loop_NTPase"/>
</dbReference>
<dbReference type="OrthoDB" id="4408248at2"/>
<dbReference type="InterPro" id="IPR003593">
    <property type="entry name" value="AAA+_ATPase"/>
</dbReference>
<feature type="compositionally biased region" description="Polar residues" evidence="3">
    <location>
        <begin position="7"/>
        <end position="17"/>
    </location>
</feature>
<sequence>MIGLACQSPSSGGSLSATAPPATDSLRLDRLGIGELESVDLAVEPGEILCLSGASGAGKSRLLRAVADLEPHRGEVWLGELAQSAVPGHRWRRRVMLVPAESHWWADGVGEHLADPGDRDLEALGFDREVLGWQVSRLSSGEKQRLALLRALCREPAALLLDEPTANLDDATARRVEAWLVERVRERGWPVIWVAHDRAQIGRVARRHLRIHGGGLVEEEQAAWT</sequence>
<dbReference type="AlphaFoldDB" id="A0A2N7THQ1"/>
<dbReference type="PROSITE" id="PS00211">
    <property type="entry name" value="ABC_TRANSPORTER_1"/>
    <property type="match status" value="1"/>
</dbReference>
<dbReference type="SUPFAM" id="SSF52540">
    <property type="entry name" value="P-loop containing nucleoside triphosphate hydrolases"/>
    <property type="match status" value="1"/>
</dbReference>
<evidence type="ECO:0000313" key="6">
    <source>
        <dbReference type="Proteomes" id="UP000235346"/>
    </source>
</evidence>
<gene>
    <name evidence="5" type="ORF">C1H66_18320</name>
</gene>
<name>A0A2N7THQ1_9GAMM</name>
<comment type="caution">
    <text evidence="5">The sequence shown here is derived from an EMBL/GenBank/DDBJ whole genome shotgun (WGS) entry which is preliminary data.</text>
</comment>
<feature type="region of interest" description="Disordered" evidence="3">
    <location>
        <begin position="1"/>
        <end position="21"/>
    </location>
</feature>
<protein>
    <submittedName>
        <fullName evidence="5">ABC transporter</fullName>
    </submittedName>
</protein>
<dbReference type="Proteomes" id="UP000235346">
    <property type="component" value="Unassembled WGS sequence"/>
</dbReference>
<dbReference type="PROSITE" id="PS50893">
    <property type="entry name" value="ABC_TRANSPORTER_2"/>
    <property type="match status" value="1"/>
</dbReference>